<evidence type="ECO:0000259" key="1">
    <source>
        <dbReference type="SMART" id="SM01001"/>
    </source>
</evidence>
<dbReference type="GO" id="GO:0016787">
    <property type="term" value="F:hydrolase activity"/>
    <property type="evidence" value="ECO:0007669"/>
    <property type="project" value="InterPro"/>
</dbReference>
<dbReference type="AlphaFoldDB" id="A0A4R1PVZ2"/>
<dbReference type="SMART" id="SM01001">
    <property type="entry name" value="AIRC"/>
    <property type="match status" value="1"/>
</dbReference>
<keyword evidence="3" id="KW-1185">Reference proteome</keyword>
<comment type="caution">
    <text evidence="2">The sequence shown here is derived from an EMBL/GenBank/DDBJ whole genome shotgun (WGS) entry which is preliminary data.</text>
</comment>
<dbReference type="NCBIfam" id="NF033503">
    <property type="entry name" value="LarB"/>
    <property type="match status" value="1"/>
</dbReference>
<reference evidence="2 3" key="1">
    <citation type="submission" date="2019-03" db="EMBL/GenBank/DDBJ databases">
        <title>Genomic Encyclopedia of Type Strains, Phase IV (KMG-IV): sequencing the most valuable type-strain genomes for metagenomic binning, comparative biology and taxonomic classification.</title>
        <authorList>
            <person name="Goeker M."/>
        </authorList>
    </citation>
    <scope>NUCLEOTIDE SEQUENCE [LARGE SCALE GENOMIC DNA]</scope>
    <source>
        <strain evidence="2 3">DSM 15969</strain>
    </source>
</reference>
<evidence type="ECO:0000313" key="3">
    <source>
        <dbReference type="Proteomes" id="UP000295063"/>
    </source>
</evidence>
<dbReference type="PANTHER" id="PTHR43064">
    <property type="entry name" value="PHOSPHORIBOSYLAMINOIMIDAZOLE CARBOXYLASE-RELATED"/>
    <property type="match status" value="1"/>
</dbReference>
<dbReference type="Gene3D" id="3.40.50.1970">
    <property type="match status" value="1"/>
</dbReference>
<dbReference type="SUPFAM" id="SSF52255">
    <property type="entry name" value="N5-CAIR mutase (phosphoribosylaminoimidazole carboxylase, PurE)"/>
    <property type="match status" value="1"/>
</dbReference>
<dbReference type="Pfam" id="PF00731">
    <property type="entry name" value="AIRC"/>
    <property type="match status" value="1"/>
</dbReference>
<dbReference type="InterPro" id="IPR000031">
    <property type="entry name" value="PurE_dom"/>
</dbReference>
<organism evidence="2 3">
    <name type="scientific">Anaerospora hongkongensis</name>
    <dbReference type="NCBI Taxonomy" id="244830"/>
    <lineage>
        <taxon>Bacteria</taxon>
        <taxon>Bacillati</taxon>
        <taxon>Bacillota</taxon>
        <taxon>Negativicutes</taxon>
        <taxon>Selenomonadales</taxon>
        <taxon>Sporomusaceae</taxon>
        <taxon>Anaerospora</taxon>
    </lineage>
</organism>
<dbReference type="OrthoDB" id="9782511at2"/>
<proteinExistence type="predicted"/>
<protein>
    <recommendedName>
        <fullName evidence="1">PurE domain-containing protein</fullName>
    </recommendedName>
</protein>
<accession>A0A4R1PVZ2</accession>
<dbReference type="EMBL" id="SLUI01000014">
    <property type="protein sequence ID" value="TCL35059.1"/>
    <property type="molecule type" value="Genomic_DNA"/>
</dbReference>
<name>A0A4R1PVZ2_9FIRM</name>
<dbReference type="PANTHER" id="PTHR43064:SF1">
    <property type="entry name" value="SLL1489 PROTEIN"/>
    <property type="match status" value="1"/>
</dbReference>
<dbReference type="RefSeq" id="WP_132082770.1">
    <property type="nucleotide sequence ID" value="NZ_DAIMLW010000102.1"/>
</dbReference>
<gene>
    <name evidence="2" type="ORF">EV210_11476</name>
</gene>
<dbReference type="InterPro" id="IPR039476">
    <property type="entry name" value="P2CMN_synthase_LarB"/>
</dbReference>
<evidence type="ECO:0000313" key="2">
    <source>
        <dbReference type="EMBL" id="TCL35059.1"/>
    </source>
</evidence>
<feature type="domain" description="PurE" evidence="1">
    <location>
        <begin position="120"/>
        <end position="250"/>
    </location>
</feature>
<sequence length="250" mass="26764">MSSDQVRNLLLAFQNGQASLEEAMEQLRTMPFEDLEYAKIDHHRAIRQGFPEVVYCEGKTIEQVAAIIEHLAERNPNVLGTRASSSMFEAVKAKVPDACYHELARLIMIEREPAAIDDSRFILVLTAGTSDMPVAEEAALTAEIMGNRVKRVYDVGVAGIHRLLAQREIIEQANVIVVVAGMEGALASVVGGMATKPVIAVPTSVGYGANFGGLAALLTMLNSCAAGVAVVNIDNGFGAGRLASIINQMR</sequence>
<dbReference type="GO" id="GO:0006189">
    <property type="term" value="P:'de novo' IMP biosynthetic process"/>
    <property type="evidence" value="ECO:0007669"/>
    <property type="project" value="InterPro"/>
</dbReference>
<dbReference type="Proteomes" id="UP000295063">
    <property type="component" value="Unassembled WGS sequence"/>
</dbReference>